<comment type="caution">
    <text evidence="1">The sequence shown here is derived from an EMBL/GenBank/DDBJ whole genome shotgun (WGS) entry which is preliminary data.</text>
</comment>
<gene>
    <name evidence="1" type="ORF">ACFFJH_10775</name>
</gene>
<dbReference type="RefSeq" id="WP_390212377.1">
    <property type="nucleotide sequence ID" value="NZ_JBHLXJ010000009.1"/>
</dbReference>
<proteinExistence type="predicted"/>
<keyword evidence="2" id="KW-1185">Reference proteome</keyword>
<protein>
    <submittedName>
        <fullName evidence="1">T3SS effector HopA1 family protein</fullName>
    </submittedName>
</protein>
<dbReference type="Pfam" id="PF17914">
    <property type="entry name" value="HopA1"/>
    <property type="match status" value="1"/>
</dbReference>
<organism evidence="1 2">
    <name type="scientific">Undibacterium danionis</name>
    <dbReference type="NCBI Taxonomy" id="1812100"/>
    <lineage>
        <taxon>Bacteria</taxon>
        <taxon>Pseudomonadati</taxon>
        <taxon>Pseudomonadota</taxon>
        <taxon>Betaproteobacteria</taxon>
        <taxon>Burkholderiales</taxon>
        <taxon>Oxalobacteraceae</taxon>
        <taxon>Undibacterium</taxon>
    </lineage>
</organism>
<name>A0ABV6IEM7_9BURK</name>
<evidence type="ECO:0000313" key="1">
    <source>
        <dbReference type="EMBL" id="MFC0350290.1"/>
    </source>
</evidence>
<dbReference type="EMBL" id="JBHLXJ010000009">
    <property type="protein sequence ID" value="MFC0350290.1"/>
    <property type="molecule type" value="Genomic_DNA"/>
</dbReference>
<evidence type="ECO:0000313" key="2">
    <source>
        <dbReference type="Proteomes" id="UP001589844"/>
    </source>
</evidence>
<reference evidence="1 2" key="1">
    <citation type="submission" date="2024-09" db="EMBL/GenBank/DDBJ databases">
        <authorList>
            <person name="Sun Q."/>
            <person name="Mori K."/>
        </authorList>
    </citation>
    <scope>NUCLEOTIDE SEQUENCE [LARGE SCALE GENOMIC DNA]</scope>
    <source>
        <strain evidence="1 2">CCM 8677</strain>
    </source>
</reference>
<dbReference type="InterPro" id="IPR040871">
    <property type="entry name" value="HopA1"/>
</dbReference>
<accession>A0ABV6IEM7</accession>
<sequence>MTSSVFVREIEQVCTDLQIHSESTYTFRGELNQLEVHPSVAATKLEAKSTHAEPTNTETSKLLVHSLRDLFYNKCYIRDCAVDPSMSVDANQLISDLKLANNTIDTWDEGWKIYQIDPNGRVSVQKADRSRTANPGEFTKHSYTGMPLKNGDIVSLRVYPGSIHMSDSFYFAFGANLSDQFDEFSLLRFYFNVSADKAAPLLSTLSQRLNYYAIPYRFKTLSWPQLYRRADGTVLYVARRYYPIVASLLYEFRAYFSSQLRTEVPMFCKVFLPGLGLAEDPRNGESFGMHRCRLMAQGLVNAWFDGTQSSELRLYAIRDCFAQDGIDWERPYLNRSSIDLPSVETFLGSGFQ</sequence>
<dbReference type="Proteomes" id="UP001589844">
    <property type="component" value="Unassembled WGS sequence"/>
</dbReference>